<organism evidence="1 2">
    <name type="scientific">Pocillopora damicornis</name>
    <name type="common">Cauliflower coral</name>
    <name type="synonym">Millepora damicornis</name>
    <dbReference type="NCBI Taxonomy" id="46731"/>
    <lineage>
        <taxon>Eukaryota</taxon>
        <taxon>Metazoa</taxon>
        <taxon>Cnidaria</taxon>
        <taxon>Anthozoa</taxon>
        <taxon>Hexacorallia</taxon>
        <taxon>Scleractinia</taxon>
        <taxon>Astrocoeniina</taxon>
        <taxon>Pocilloporidae</taxon>
        <taxon>Pocillopora</taxon>
    </lineage>
</organism>
<gene>
    <name evidence="1" type="ORF">pdam_00012993</name>
</gene>
<evidence type="ECO:0000313" key="1">
    <source>
        <dbReference type="EMBL" id="RMX48879.1"/>
    </source>
</evidence>
<dbReference type="EMBL" id="RCHS01002224">
    <property type="protein sequence ID" value="RMX48879.1"/>
    <property type="molecule type" value="Genomic_DNA"/>
</dbReference>
<evidence type="ECO:0000313" key="2">
    <source>
        <dbReference type="Proteomes" id="UP000275408"/>
    </source>
</evidence>
<dbReference type="AlphaFoldDB" id="A0A3M6U5P4"/>
<accession>A0A3M6U5P4</accession>
<sequence>MAYMIYTYISLYNYCCKDVSVTWRSSKNRPSFFVLHNQAKINPFAKSSLKPTQMLNFAQVVETLVTSPTLGGVLREKVHTRPSVSEILANYTPEESLINAVYDEVLGAYKA</sequence>
<protein>
    <submittedName>
        <fullName evidence="1">Uncharacterized protein</fullName>
    </submittedName>
</protein>
<name>A0A3M6U5P4_POCDA</name>
<dbReference type="Proteomes" id="UP000275408">
    <property type="component" value="Unassembled WGS sequence"/>
</dbReference>
<comment type="caution">
    <text evidence="1">The sequence shown here is derived from an EMBL/GenBank/DDBJ whole genome shotgun (WGS) entry which is preliminary data.</text>
</comment>
<proteinExistence type="predicted"/>
<keyword evidence="2" id="KW-1185">Reference proteome</keyword>
<reference evidence="1 2" key="1">
    <citation type="journal article" date="2018" name="Sci. Rep.">
        <title>Comparative analysis of the Pocillopora damicornis genome highlights role of immune system in coral evolution.</title>
        <authorList>
            <person name="Cunning R."/>
            <person name="Bay R.A."/>
            <person name="Gillette P."/>
            <person name="Baker A.C."/>
            <person name="Traylor-Knowles N."/>
        </authorList>
    </citation>
    <scope>NUCLEOTIDE SEQUENCE [LARGE SCALE GENOMIC DNA]</scope>
    <source>
        <strain evidence="1">RSMAS</strain>
        <tissue evidence="1">Whole animal</tissue>
    </source>
</reference>